<evidence type="ECO:0000313" key="3">
    <source>
        <dbReference type="Proteomes" id="UP000075920"/>
    </source>
</evidence>
<keyword evidence="3" id="KW-1185">Reference proteome</keyword>
<sequence>NRPEVPLHIGSNGSILPTYCCFHSENDRFNRKMKHREREATDVARAHHSVNSNGAE</sequence>
<dbReference type="AlphaFoldDB" id="A0A182WMY8"/>
<dbReference type="EnsemblMetazoa" id="AMIN014095-RA">
    <property type="protein sequence ID" value="AMIN014095-PA"/>
    <property type="gene ID" value="AMIN014095"/>
</dbReference>
<feature type="region of interest" description="Disordered" evidence="1">
    <location>
        <begin position="35"/>
        <end position="56"/>
    </location>
</feature>
<dbReference type="VEuPathDB" id="VectorBase:AMIN014095"/>
<reference evidence="3" key="1">
    <citation type="submission" date="2013-03" db="EMBL/GenBank/DDBJ databases">
        <title>The Genome Sequence of Anopheles minimus MINIMUS1.</title>
        <authorList>
            <consortium name="The Broad Institute Genomics Platform"/>
            <person name="Neafsey D.E."/>
            <person name="Walton C."/>
            <person name="Walker B."/>
            <person name="Young S.K."/>
            <person name="Zeng Q."/>
            <person name="Gargeya S."/>
            <person name="Fitzgerald M."/>
            <person name="Haas B."/>
            <person name="Abouelleil A."/>
            <person name="Allen A.W."/>
            <person name="Alvarado L."/>
            <person name="Arachchi H.M."/>
            <person name="Berlin A.M."/>
            <person name="Chapman S.B."/>
            <person name="Gainer-Dewar J."/>
            <person name="Goldberg J."/>
            <person name="Griggs A."/>
            <person name="Gujja S."/>
            <person name="Hansen M."/>
            <person name="Howarth C."/>
            <person name="Imamovic A."/>
            <person name="Ireland A."/>
            <person name="Larimer J."/>
            <person name="McCowan C."/>
            <person name="Murphy C."/>
            <person name="Pearson M."/>
            <person name="Poon T.W."/>
            <person name="Priest M."/>
            <person name="Roberts A."/>
            <person name="Saif S."/>
            <person name="Shea T."/>
            <person name="Sisk P."/>
            <person name="Sykes S."/>
            <person name="Wortman J."/>
            <person name="Nusbaum C."/>
            <person name="Birren B."/>
        </authorList>
    </citation>
    <scope>NUCLEOTIDE SEQUENCE [LARGE SCALE GENOMIC DNA]</scope>
    <source>
        <strain evidence="3">MINIMUS1</strain>
    </source>
</reference>
<name>A0A182WMY8_9DIPT</name>
<evidence type="ECO:0000313" key="2">
    <source>
        <dbReference type="EnsemblMetazoa" id="AMIN014095-PA"/>
    </source>
</evidence>
<protein>
    <submittedName>
        <fullName evidence="2">Uncharacterized protein</fullName>
    </submittedName>
</protein>
<reference evidence="2" key="2">
    <citation type="submission" date="2020-05" db="UniProtKB">
        <authorList>
            <consortium name="EnsemblMetazoa"/>
        </authorList>
    </citation>
    <scope>IDENTIFICATION</scope>
    <source>
        <strain evidence="2">MINIMUS1</strain>
    </source>
</reference>
<evidence type="ECO:0000256" key="1">
    <source>
        <dbReference type="SAM" id="MobiDB-lite"/>
    </source>
</evidence>
<feature type="compositionally biased region" description="Basic and acidic residues" evidence="1">
    <location>
        <begin position="35"/>
        <end position="45"/>
    </location>
</feature>
<organism evidence="2 3">
    <name type="scientific">Anopheles minimus</name>
    <dbReference type="NCBI Taxonomy" id="112268"/>
    <lineage>
        <taxon>Eukaryota</taxon>
        <taxon>Metazoa</taxon>
        <taxon>Ecdysozoa</taxon>
        <taxon>Arthropoda</taxon>
        <taxon>Hexapoda</taxon>
        <taxon>Insecta</taxon>
        <taxon>Pterygota</taxon>
        <taxon>Neoptera</taxon>
        <taxon>Endopterygota</taxon>
        <taxon>Diptera</taxon>
        <taxon>Nematocera</taxon>
        <taxon>Culicoidea</taxon>
        <taxon>Culicidae</taxon>
        <taxon>Anophelinae</taxon>
        <taxon>Anopheles</taxon>
    </lineage>
</organism>
<dbReference type="Proteomes" id="UP000075920">
    <property type="component" value="Unassembled WGS sequence"/>
</dbReference>
<proteinExistence type="predicted"/>
<accession>A0A182WMY8</accession>